<dbReference type="RefSeq" id="XP_009060305.1">
    <property type="nucleotide sequence ID" value="XM_009062057.1"/>
</dbReference>
<dbReference type="Proteomes" id="UP000030746">
    <property type="component" value="Unassembled WGS sequence"/>
</dbReference>
<feature type="compositionally biased region" description="Low complexity" evidence="1">
    <location>
        <begin position="72"/>
        <end position="82"/>
    </location>
</feature>
<evidence type="ECO:0000313" key="2">
    <source>
        <dbReference type="EMBL" id="ESO89276.1"/>
    </source>
</evidence>
<evidence type="ECO:0000256" key="1">
    <source>
        <dbReference type="SAM" id="MobiDB-lite"/>
    </source>
</evidence>
<dbReference type="GeneID" id="20247913"/>
<keyword evidence="3" id="KW-1185">Reference proteome</keyword>
<dbReference type="CTD" id="20247913"/>
<feature type="region of interest" description="Disordered" evidence="1">
    <location>
        <begin position="66"/>
        <end position="86"/>
    </location>
</feature>
<proteinExistence type="predicted"/>
<gene>
    <name evidence="2" type="ORF">LOTGIDRAFT_229158</name>
</gene>
<sequence>MIRNSSLLLSKVTNTSVSSFASQVCRLIGNLSYLNMNQKFDTTQSFNGTEDTNHRVLTRKSLKFMVKSENESSSSTRSSASARRTRKVGLKVLESTGENGKDMNLDLAPQKKRGAFQKRVPTKDSCQNDDVQIKPNMYKKLKKDVNTESDSLQTMEKPLKGTIKGKNKSSINKIVKLESPPKNNQKFVGAHLSIA</sequence>
<evidence type="ECO:0000313" key="3">
    <source>
        <dbReference type="Proteomes" id="UP000030746"/>
    </source>
</evidence>
<dbReference type="KEGG" id="lgi:LOTGIDRAFT_229158"/>
<dbReference type="EMBL" id="KB202619">
    <property type="protein sequence ID" value="ESO89276.1"/>
    <property type="molecule type" value="Genomic_DNA"/>
</dbReference>
<protein>
    <submittedName>
        <fullName evidence="2">Uncharacterized protein</fullName>
    </submittedName>
</protein>
<dbReference type="AlphaFoldDB" id="V4A7K3"/>
<name>V4A7K3_LOTGI</name>
<reference evidence="2 3" key="1">
    <citation type="journal article" date="2013" name="Nature">
        <title>Insights into bilaterian evolution from three spiralian genomes.</title>
        <authorList>
            <person name="Simakov O."/>
            <person name="Marletaz F."/>
            <person name="Cho S.J."/>
            <person name="Edsinger-Gonzales E."/>
            <person name="Havlak P."/>
            <person name="Hellsten U."/>
            <person name="Kuo D.H."/>
            <person name="Larsson T."/>
            <person name="Lv J."/>
            <person name="Arendt D."/>
            <person name="Savage R."/>
            <person name="Osoegawa K."/>
            <person name="de Jong P."/>
            <person name="Grimwood J."/>
            <person name="Chapman J.A."/>
            <person name="Shapiro H."/>
            <person name="Aerts A."/>
            <person name="Otillar R.P."/>
            <person name="Terry A.Y."/>
            <person name="Boore J.L."/>
            <person name="Grigoriev I.V."/>
            <person name="Lindberg D.R."/>
            <person name="Seaver E.C."/>
            <person name="Weisblat D.A."/>
            <person name="Putnam N.H."/>
            <person name="Rokhsar D.S."/>
        </authorList>
    </citation>
    <scope>NUCLEOTIDE SEQUENCE [LARGE SCALE GENOMIC DNA]</scope>
</reference>
<accession>V4A7K3</accession>
<organism evidence="2 3">
    <name type="scientific">Lottia gigantea</name>
    <name type="common">Giant owl limpet</name>
    <dbReference type="NCBI Taxonomy" id="225164"/>
    <lineage>
        <taxon>Eukaryota</taxon>
        <taxon>Metazoa</taxon>
        <taxon>Spiralia</taxon>
        <taxon>Lophotrochozoa</taxon>
        <taxon>Mollusca</taxon>
        <taxon>Gastropoda</taxon>
        <taxon>Patellogastropoda</taxon>
        <taxon>Lottioidea</taxon>
        <taxon>Lottiidae</taxon>
        <taxon>Lottia</taxon>
    </lineage>
</organism>
<feature type="non-terminal residue" evidence="2">
    <location>
        <position position="195"/>
    </location>
</feature>
<dbReference type="HOGENOM" id="CLU_1399481_0_0_1"/>